<evidence type="ECO:0000256" key="5">
    <source>
        <dbReference type="ARBA" id="ARBA00022741"/>
    </source>
</evidence>
<dbReference type="PROSITE" id="PS50893">
    <property type="entry name" value="ABC_TRANSPORTER_2"/>
    <property type="match status" value="2"/>
</dbReference>
<evidence type="ECO:0000256" key="1">
    <source>
        <dbReference type="ARBA" id="ARBA00004202"/>
    </source>
</evidence>
<keyword evidence="5" id="KW-0547">Nucleotide-binding</keyword>
<keyword evidence="6 9" id="KW-0067">ATP-binding</keyword>
<dbReference type="SMART" id="SM00382">
    <property type="entry name" value="AAA"/>
    <property type="match status" value="2"/>
</dbReference>
<gene>
    <name evidence="9" type="primary">oppD</name>
    <name evidence="9" type="ORF">NIIDNTM18_49130</name>
</gene>
<name>A0A6S6PB15_9MYCO</name>
<dbReference type="GO" id="GO:0005524">
    <property type="term" value="F:ATP binding"/>
    <property type="evidence" value="ECO:0007669"/>
    <property type="project" value="UniProtKB-KW"/>
</dbReference>
<dbReference type="GO" id="GO:0005886">
    <property type="term" value="C:plasma membrane"/>
    <property type="evidence" value="ECO:0007669"/>
    <property type="project" value="UniProtKB-SubCell"/>
</dbReference>
<dbReference type="Pfam" id="PF08352">
    <property type="entry name" value="oligo_HPY"/>
    <property type="match status" value="2"/>
</dbReference>
<dbReference type="SUPFAM" id="SSF52540">
    <property type="entry name" value="P-loop containing nucleoside triphosphate hydrolases"/>
    <property type="match status" value="2"/>
</dbReference>
<dbReference type="Gene3D" id="3.40.50.300">
    <property type="entry name" value="P-loop containing nucleotide triphosphate hydrolases"/>
    <property type="match status" value="2"/>
</dbReference>
<dbReference type="InterPro" id="IPR017871">
    <property type="entry name" value="ABC_transporter-like_CS"/>
</dbReference>
<dbReference type="PANTHER" id="PTHR43297:SF2">
    <property type="entry name" value="DIPEPTIDE TRANSPORT ATP-BINDING PROTEIN DPPD"/>
    <property type="match status" value="1"/>
</dbReference>
<dbReference type="PROSITE" id="PS00211">
    <property type="entry name" value="ABC_TRANSPORTER_1"/>
    <property type="match status" value="1"/>
</dbReference>
<dbReference type="EMBL" id="AP023287">
    <property type="protein sequence ID" value="BCI55635.1"/>
    <property type="molecule type" value="Genomic_DNA"/>
</dbReference>
<keyword evidence="4" id="KW-1003">Cell membrane</keyword>
<dbReference type="InterPro" id="IPR003439">
    <property type="entry name" value="ABC_transporter-like_ATP-bd"/>
</dbReference>
<evidence type="ECO:0000256" key="4">
    <source>
        <dbReference type="ARBA" id="ARBA00022475"/>
    </source>
</evidence>
<dbReference type="Proteomes" id="UP000515734">
    <property type="component" value="Chromosome"/>
</dbReference>
<dbReference type="AlphaFoldDB" id="A0A6S6PB15"/>
<keyword evidence="3" id="KW-0813">Transport</keyword>
<organism evidence="9 10">
    <name type="scientific">Mycolicibacterium litorale</name>
    <dbReference type="NCBI Taxonomy" id="758802"/>
    <lineage>
        <taxon>Bacteria</taxon>
        <taxon>Bacillati</taxon>
        <taxon>Actinomycetota</taxon>
        <taxon>Actinomycetes</taxon>
        <taxon>Mycobacteriales</taxon>
        <taxon>Mycobacteriaceae</taxon>
        <taxon>Mycolicibacterium</taxon>
    </lineage>
</organism>
<dbReference type="InterPro" id="IPR013563">
    <property type="entry name" value="Oligopep_ABC_C"/>
</dbReference>
<dbReference type="Pfam" id="PF00005">
    <property type="entry name" value="ABC_tran"/>
    <property type="match status" value="2"/>
</dbReference>
<evidence type="ECO:0000259" key="8">
    <source>
        <dbReference type="PROSITE" id="PS50893"/>
    </source>
</evidence>
<dbReference type="InterPro" id="IPR003593">
    <property type="entry name" value="AAA+_ATPase"/>
</dbReference>
<evidence type="ECO:0000313" key="9">
    <source>
        <dbReference type="EMBL" id="BCI55635.1"/>
    </source>
</evidence>
<comment type="similarity">
    <text evidence="2">Belongs to the ABC transporter superfamily.</text>
</comment>
<sequence>MWMPQSQRRPRTRLTSIAMSHRGNRGAWTMTIDDGIGLRTAPAQAAEVAPRARVRDLTVTFQRRGVPLHALRGVSLDVRPGEVLALVGESGSGKSVLGLGLLGLLGAEPAPVISGRAEVCGVDMVSASAEERRRIRKAHLGAVFQDPMTSLDPTMRVGRQITEVAGDPDEARRLLELVGVPDPVRRMKAYPHELSGGLRQRVMIAMAVAGGPDLVIADEPTTALDVTVQAQVLRLLRDLCAELGTSFIVVTHDIGVASQIADRVAVMYGGRLAEIGGMDEVLAAPSHPYTFGLLNSRLDLDLPLGRAISALPGHPPDPRAHPDGCAFSPRCPAVTPACTEVLPEPTPAGTHSGAAACIVPTAPAQSRIRLETPEFAPVSVPDDPRPVLRINGVEKRFSVRRGIGRRDSLHALRHVILDVAPGESIAVVGESGSGKSTLLRVVAGLIEPDGGTVKYTGTRPQMVFQDAGASLTPWLTVGEIVGERLLGSTNRIERGARVDAVLRQVGLPPDVTSVKASSLSGGQRQRVAFARAIIDPPRVLLCDEPTSALDASLAASVLNLLQELRRELGMAVVFVTHDLAAARFIADRIAVMYLGQIVELAPTEDLIATPEHPYTKALLAAIPSPGKEPVRLAGEPASPLAVPSGCAFHPRCRERVARCSTEVPDLLSADDTSRHLAACLLTTPQADQRLVG</sequence>
<dbReference type="InterPro" id="IPR027417">
    <property type="entry name" value="P-loop_NTPase"/>
</dbReference>
<proteinExistence type="inferred from homology"/>
<evidence type="ECO:0000313" key="10">
    <source>
        <dbReference type="Proteomes" id="UP000515734"/>
    </source>
</evidence>
<feature type="domain" description="ABC transporter" evidence="8">
    <location>
        <begin position="52"/>
        <end position="294"/>
    </location>
</feature>
<keyword evidence="7" id="KW-0472">Membrane</keyword>
<dbReference type="GO" id="GO:0016887">
    <property type="term" value="F:ATP hydrolysis activity"/>
    <property type="evidence" value="ECO:0007669"/>
    <property type="project" value="InterPro"/>
</dbReference>
<evidence type="ECO:0000256" key="2">
    <source>
        <dbReference type="ARBA" id="ARBA00005417"/>
    </source>
</evidence>
<dbReference type="GO" id="GO:0015833">
    <property type="term" value="P:peptide transport"/>
    <property type="evidence" value="ECO:0007669"/>
    <property type="project" value="InterPro"/>
</dbReference>
<evidence type="ECO:0000256" key="6">
    <source>
        <dbReference type="ARBA" id="ARBA00022840"/>
    </source>
</evidence>
<dbReference type="PANTHER" id="PTHR43297">
    <property type="entry name" value="OLIGOPEPTIDE TRANSPORT ATP-BINDING PROTEIN APPD"/>
    <property type="match status" value="1"/>
</dbReference>
<dbReference type="InterPro" id="IPR050388">
    <property type="entry name" value="ABC_Ni/Peptide_Import"/>
</dbReference>
<dbReference type="NCBIfam" id="NF008453">
    <property type="entry name" value="PRK11308.1"/>
    <property type="match status" value="2"/>
</dbReference>
<dbReference type="FunFam" id="3.40.50.300:FF:000016">
    <property type="entry name" value="Oligopeptide ABC transporter ATP-binding component"/>
    <property type="match status" value="1"/>
</dbReference>
<dbReference type="CDD" id="cd03257">
    <property type="entry name" value="ABC_NikE_OppD_transporters"/>
    <property type="match status" value="2"/>
</dbReference>
<accession>A0A6S6PB15</accession>
<evidence type="ECO:0000256" key="7">
    <source>
        <dbReference type="ARBA" id="ARBA00023136"/>
    </source>
</evidence>
<evidence type="ECO:0000256" key="3">
    <source>
        <dbReference type="ARBA" id="ARBA00022448"/>
    </source>
</evidence>
<comment type="subcellular location">
    <subcellularLocation>
        <location evidence="1">Cell membrane</location>
        <topology evidence="1">Peripheral membrane protein</topology>
    </subcellularLocation>
</comment>
<feature type="domain" description="ABC transporter" evidence="8">
    <location>
        <begin position="388"/>
        <end position="619"/>
    </location>
</feature>
<protein>
    <submittedName>
        <fullName evidence="9">Oligopeptide ABC transporter ATP-binding protein OppF</fullName>
    </submittedName>
</protein>
<dbReference type="NCBIfam" id="TIGR01727">
    <property type="entry name" value="oligo_HPY"/>
    <property type="match status" value="2"/>
</dbReference>
<reference evidence="9 10" key="1">
    <citation type="submission" date="2020-07" db="EMBL/GenBank/DDBJ databases">
        <title>Complete genome sequence of Mycolicibacterium litorale like strain isolated from cardiac implantable electronic device infection.</title>
        <authorList>
            <person name="Fukano H."/>
            <person name="Miyama H."/>
            <person name="Hoshino Y."/>
        </authorList>
    </citation>
    <scope>NUCLEOTIDE SEQUENCE [LARGE SCALE GENOMIC DNA]</scope>
    <source>
        <strain evidence="9 10">NIIDNTM18</strain>
    </source>
</reference>